<dbReference type="Proteomes" id="UP001560685">
    <property type="component" value="Unassembled WGS sequence"/>
</dbReference>
<evidence type="ECO:0000313" key="2">
    <source>
        <dbReference type="EMBL" id="MEX6633609.1"/>
    </source>
</evidence>
<dbReference type="PANTHER" id="PTHR38766:SF1">
    <property type="entry name" value="FLAGELLAR PROTEIN FLIO"/>
    <property type="match status" value="1"/>
</dbReference>
<keyword evidence="1" id="KW-0472">Membrane</keyword>
<reference evidence="2 3" key="1">
    <citation type="submission" date="2024-05" db="EMBL/GenBank/DDBJ databases">
        <title>Three bacterial strains, DH-69, EH-24, and ECK-19 isolated from coastal sediments.</title>
        <authorList>
            <person name="Ye Y.-Q."/>
            <person name="Du Z.-J."/>
        </authorList>
    </citation>
    <scope>NUCLEOTIDE SEQUENCE [LARGE SCALE GENOMIC DNA]</scope>
    <source>
        <strain evidence="2 3">ECK-19</strain>
    </source>
</reference>
<organism evidence="2 3">
    <name type="scientific">Hyphococcus lacteus</name>
    <dbReference type="NCBI Taxonomy" id="3143536"/>
    <lineage>
        <taxon>Bacteria</taxon>
        <taxon>Pseudomonadati</taxon>
        <taxon>Pseudomonadota</taxon>
        <taxon>Alphaproteobacteria</taxon>
        <taxon>Parvularculales</taxon>
        <taxon>Parvularculaceae</taxon>
        <taxon>Hyphococcus</taxon>
    </lineage>
</organism>
<keyword evidence="2" id="KW-0969">Cilium</keyword>
<dbReference type="InterPro" id="IPR052205">
    <property type="entry name" value="FliO/MopB"/>
</dbReference>
<dbReference type="EMBL" id="JBEHZE010000001">
    <property type="protein sequence ID" value="MEX6633609.1"/>
    <property type="molecule type" value="Genomic_DNA"/>
</dbReference>
<name>A0ABV3Z479_9PROT</name>
<protein>
    <submittedName>
        <fullName evidence="2">Flagellar assembly protein FliO</fullName>
    </submittedName>
</protein>
<gene>
    <name evidence="2" type="ORF">ABFZ84_08600</name>
</gene>
<dbReference type="PANTHER" id="PTHR38766">
    <property type="entry name" value="FLAGELLAR PROTEIN FLIO"/>
    <property type="match status" value="1"/>
</dbReference>
<sequence length="124" mass="13142">MLASEIFRLVFGFVAVLGMIGLAALAAQKAGLASMNGAGGRKRRLALREVLPIDARRRIAIVKCDDTEYLILLGPTGETVVDSNLKSVPGNEVSELDHVNPFANSMDSISNFATKLRSAGKNAA</sequence>
<evidence type="ECO:0000313" key="3">
    <source>
        <dbReference type="Proteomes" id="UP001560685"/>
    </source>
</evidence>
<accession>A0ABV3Z479</accession>
<keyword evidence="1" id="KW-0812">Transmembrane</keyword>
<keyword evidence="3" id="KW-1185">Reference proteome</keyword>
<comment type="caution">
    <text evidence="2">The sequence shown here is derived from an EMBL/GenBank/DDBJ whole genome shotgun (WGS) entry which is preliminary data.</text>
</comment>
<proteinExistence type="predicted"/>
<dbReference type="RefSeq" id="WP_369313586.1">
    <property type="nucleotide sequence ID" value="NZ_JBEHZE010000001.1"/>
</dbReference>
<keyword evidence="1" id="KW-1133">Transmembrane helix</keyword>
<evidence type="ECO:0000256" key="1">
    <source>
        <dbReference type="SAM" id="Phobius"/>
    </source>
</evidence>
<feature type="transmembrane region" description="Helical" evidence="1">
    <location>
        <begin position="6"/>
        <end position="27"/>
    </location>
</feature>
<keyword evidence="2" id="KW-0282">Flagellum</keyword>
<keyword evidence="2" id="KW-0966">Cell projection</keyword>